<dbReference type="PANTHER" id="PTHR40447:SF1">
    <property type="entry name" value="ANAEROBIC SULFITE REDUCTASE SUBUNIT A"/>
    <property type="match status" value="1"/>
</dbReference>
<dbReference type="PROSITE" id="PS51379">
    <property type="entry name" value="4FE4S_FER_2"/>
    <property type="match status" value="2"/>
</dbReference>
<dbReference type="Proteomes" id="UP001626536">
    <property type="component" value="Chromosome"/>
</dbReference>
<evidence type="ECO:0000259" key="4">
    <source>
        <dbReference type="PROSITE" id="PS51379"/>
    </source>
</evidence>
<dbReference type="InterPro" id="IPR009051">
    <property type="entry name" value="Helical_ferredxn"/>
</dbReference>
<dbReference type="Pfam" id="PF17179">
    <property type="entry name" value="Fer4_22"/>
    <property type="match status" value="1"/>
</dbReference>
<dbReference type="InterPro" id="IPR017900">
    <property type="entry name" value="4Fe4S_Fe_S_CS"/>
</dbReference>
<evidence type="ECO:0000256" key="3">
    <source>
        <dbReference type="ARBA" id="ARBA00023014"/>
    </source>
</evidence>
<accession>A0ABZ0HVH0</accession>
<keyword evidence="1" id="KW-0479">Metal-binding</keyword>
<dbReference type="SUPFAM" id="SSF46548">
    <property type="entry name" value="alpha-helical ferredoxin"/>
    <property type="match status" value="1"/>
</dbReference>
<evidence type="ECO:0000313" key="5">
    <source>
        <dbReference type="EMBL" id="WOJ90895.1"/>
    </source>
</evidence>
<evidence type="ECO:0000313" key="6">
    <source>
        <dbReference type="Proteomes" id="UP001626536"/>
    </source>
</evidence>
<dbReference type="PROSITE" id="PS00198">
    <property type="entry name" value="4FE4S_FER_1"/>
    <property type="match status" value="1"/>
</dbReference>
<reference evidence="5 6" key="1">
    <citation type="submission" date="2023-10" db="EMBL/GenBank/DDBJ databases">
        <title>Novel methanotroph of the genus Methylocapsa from a subarctic wetland.</title>
        <authorList>
            <person name="Belova S.E."/>
            <person name="Oshkin I.Y."/>
            <person name="Miroshnikov K."/>
            <person name="Dedysh S.N."/>
        </authorList>
    </citation>
    <scope>NUCLEOTIDE SEQUENCE [LARGE SCALE GENOMIC DNA]</scope>
    <source>
        <strain evidence="5 6">RX1</strain>
    </source>
</reference>
<keyword evidence="6" id="KW-1185">Reference proteome</keyword>
<protein>
    <submittedName>
        <fullName evidence="5">4Fe-4S dicluster domain-containing protein</fullName>
    </submittedName>
</protein>
<proteinExistence type="predicted"/>
<evidence type="ECO:0000256" key="1">
    <source>
        <dbReference type="ARBA" id="ARBA00022723"/>
    </source>
</evidence>
<organism evidence="5 6">
    <name type="scientific">Methylocapsa polymorpha</name>
    <dbReference type="NCBI Taxonomy" id="3080828"/>
    <lineage>
        <taxon>Bacteria</taxon>
        <taxon>Pseudomonadati</taxon>
        <taxon>Pseudomonadota</taxon>
        <taxon>Alphaproteobacteria</taxon>
        <taxon>Hyphomicrobiales</taxon>
        <taxon>Beijerinckiaceae</taxon>
        <taxon>Methylocapsa</taxon>
    </lineage>
</organism>
<name>A0ABZ0HVH0_9HYPH</name>
<dbReference type="Gene3D" id="1.10.1060.10">
    <property type="entry name" value="Alpha-helical ferredoxin"/>
    <property type="match status" value="1"/>
</dbReference>
<keyword evidence="3" id="KW-0411">Iron-sulfur</keyword>
<dbReference type="EMBL" id="CP136862">
    <property type="protein sequence ID" value="WOJ90895.1"/>
    <property type="molecule type" value="Genomic_DNA"/>
</dbReference>
<keyword evidence="2" id="KW-0408">Iron</keyword>
<dbReference type="RefSeq" id="WP_407340484.1">
    <property type="nucleotide sequence ID" value="NZ_CP136862.1"/>
</dbReference>
<feature type="domain" description="4Fe-4S ferredoxin-type" evidence="4">
    <location>
        <begin position="335"/>
        <end position="363"/>
    </location>
</feature>
<sequence length="381" mass="42044">MDTVGPAVLTTDGLQILLDALRRRSYRLVGPTVRDEAIIYDDIATIDDLPRGWTDEQDGGHYRLLRRDDEALFGYAVGPHSWKKFLHPPVLRLWRAERDGQSVRVMPEPEPDERFAFIGVRSCELHAIAIQDEVFLGGAHVDPHYRARRHGAFILAVNCGQAGGTCFCASMNTGPKAEAGFDLAMTEVTDESGHIFIVEVGTETGLAALADAPHRAATQEEIDAAESVTTRTAAAMGREMRSDDVHDLLLRNLENPRWNDVATRCLTCANCTMVCPTCFCTSVEDTSDLTGAESSRSQRWDSCFTTDFSYIHGGSVRASARSRYRQWMTHKLATWFDQFGSSGCVGCGRCITWCPVGIDITEEVRAIRDSESAEEGSDGRA</sequence>
<dbReference type="PANTHER" id="PTHR40447">
    <property type="entry name" value="ANAEROBIC SULFITE REDUCTASE SUBUNIT A"/>
    <property type="match status" value="1"/>
</dbReference>
<gene>
    <name evidence="5" type="ORF">RZS28_06315</name>
</gene>
<evidence type="ECO:0000256" key="2">
    <source>
        <dbReference type="ARBA" id="ARBA00023004"/>
    </source>
</evidence>
<feature type="domain" description="4Fe-4S ferredoxin-type" evidence="4">
    <location>
        <begin position="254"/>
        <end position="286"/>
    </location>
</feature>
<dbReference type="InterPro" id="IPR017896">
    <property type="entry name" value="4Fe4S_Fe-S-bd"/>
</dbReference>